<keyword evidence="2" id="KW-0472">Membrane</keyword>
<evidence type="ECO:0000313" key="4">
    <source>
        <dbReference type="EMBL" id="MBR7783860.1"/>
    </source>
</evidence>
<dbReference type="RefSeq" id="WP_212689131.1">
    <property type="nucleotide sequence ID" value="NZ_JAGSPN010000015.1"/>
</dbReference>
<feature type="transmembrane region" description="Helical" evidence="2">
    <location>
        <begin position="6"/>
        <end position="33"/>
    </location>
</feature>
<proteinExistence type="predicted"/>
<keyword evidence="2" id="KW-1133">Transmembrane helix</keyword>
<gene>
    <name evidence="4" type="ORF">KDM89_17065</name>
</gene>
<feature type="transmembrane region" description="Helical" evidence="2">
    <location>
        <begin position="102"/>
        <end position="128"/>
    </location>
</feature>
<evidence type="ECO:0000259" key="3">
    <source>
        <dbReference type="Pfam" id="PF05569"/>
    </source>
</evidence>
<dbReference type="PANTHER" id="PTHR34978:SF3">
    <property type="entry name" value="SLR0241 PROTEIN"/>
    <property type="match status" value="1"/>
</dbReference>
<dbReference type="Pfam" id="PF05569">
    <property type="entry name" value="Peptidase_M56"/>
    <property type="match status" value="1"/>
</dbReference>
<dbReference type="InterPro" id="IPR008756">
    <property type="entry name" value="Peptidase_M56"/>
</dbReference>
<keyword evidence="2" id="KW-0812">Transmembrane</keyword>
<name>A0A941DQ26_9BURK</name>
<feature type="region of interest" description="Disordered" evidence="1">
    <location>
        <begin position="364"/>
        <end position="394"/>
    </location>
</feature>
<keyword evidence="5" id="KW-1185">Reference proteome</keyword>
<dbReference type="InterPro" id="IPR052173">
    <property type="entry name" value="Beta-lactam_resp_regulator"/>
</dbReference>
<protein>
    <recommendedName>
        <fullName evidence="3">Peptidase M56 domain-containing protein</fullName>
    </recommendedName>
</protein>
<dbReference type="AlphaFoldDB" id="A0A941DQ26"/>
<reference evidence="4" key="1">
    <citation type="submission" date="2021-04" db="EMBL/GenBank/DDBJ databases">
        <title>novel species isolated from subtropical streams in China.</title>
        <authorList>
            <person name="Lu H."/>
        </authorList>
    </citation>
    <scope>NUCLEOTIDE SEQUENCE</scope>
    <source>
        <strain evidence="4">LFS511W</strain>
    </source>
</reference>
<feature type="transmembrane region" description="Helical" evidence="2">
    <location>
        <begin position="45"/>
        <end position="68"/>
    </location>
</feature>
<organism evidence="4 5">
    <name type="scientific">Undibacterium luofuense</name>
    <dbReference type="NCBI Taxonomy" id="2828733"/>
    <lineage>
        <taxon>Bacteria</taxon>
        <taxon>Pseudomonadati</taxon>
        <taxon>Pseudomonadota</taxon>
        <taxon>Betaproteobacteria</taxon>
        <taxon>Burkholderiales</taxon>
        <taxon>Oxalobacteraceae</taxon>
        <taxon>Undibacterium</taxon>
    </lineage>
</organism>
<evidence type="ECO:0000313" key="5">
    <source>
        <dbReference type="Proteomes" id="UP000680067"/>
    </source>
</evidence>
<dbReference type="Pfam" id="PF08695">
    <property type="entry name" value="Coa1"/>
    <property type="match status" value="1"/>
</dbReference>
<feature type="domain" description="Peptidase M56" evidence="3">
    <location>
        <begin position="100"/>
        <end position="252"/>
    </location>
</feature>
<feature type="compositionally biased region" description="Low complexity" evidence="1">
    <location>
        <begin position="364"/>
        <end position="380"/>
    </location>
</feature>
<evidence type="ECO:0000256" key="1">
    <source>
        <dbReference type="SAM" id="MobiDB-lite"/>
    </source>
</evidence>
<dbReference type="CDD" id="cd07341">
    <property type="entry name" value="M56_BlaR1_MecR1_like"/>
    <property type="match status" value="1"/>
</dbReference>
<dbReference type="InterPro" id="IPR014807">
    <property type="entry name" value="Coa1"/>
</dbReference>
<accession>A0A941DQ26</accession>
<dbReference type="EMBL" id="JAGSPN010000015">
    <property type="protein sequence ID" value="MBR7783860.1"/>
    <property type="molecule type" value="Genomic_DNA"/>
</dbReference>
<feature type="transmembrane region" description="Helical" evidence="2">
    <location>
        <begin position="316"/>
        <end position="341"/>
    </location>
</feature>
<dbReference type="Gene3D" id="3.30.2010.10">
    <property type="entry name" value="Metalloproteases ('zincins'), catalytic domain"/>
    <property type="match status" value="1"/>
</dbReference>
<evidence type="ECO:0000256" key="2">
    <source>
        <dbReference type="SAM" id="Phobius"/>
    </source>
</evidence>
<dbReference type="PANTHER" id="PTHR34978">
    <property type="entry name" value="POSSIBLE SENSOR-TRANSDUCER PROTEIN BLAR"/>
    <property type="match status" value="1"/>
</dbReference>
<comment type="caution">
    <text evidence="4">The sequence shown here is derived from an EMBL/GenBank/DDBJ whole genome shotgun (WGS) entry which is preliminary data.</text>
</comment>
<dbReference type="Proteomes" id="UP000680067">
    <property type="component" value="Unassembled WGS sequence"/>
</dbReference>
<sequence length="492" mass="54408">MISILLVQSALCQALLTACWSSALIAVGALMYFRLARQHSAAQRHLSGMLCIALTLLIPLKVFFAVLVNGDVPDALLTTTEGFAAVVPPDVLIPEGSDTLALAGWISVFWLAGVTAMALRWTVAMLYLRRWQQNISTRVPPELSAMLQTLRQQMQIRRQVSLRLLQERLEPWTAHLWHPVIALPQQVLQQLPVQHVRAILAHELAHIRRLDWLWNQIQLLAETILFFHPAVWWLSKQIRTEREHATDDLALRCTGTDPLILAEALTMLARLQGQQQRGRNSSWQLATVSQAQDDAGKGSRFRQRIMRLLNQPDGPAVRFSMPLAVLMALSFTGGVVVAPVLPDMVLKATQIQIATAPEIPELPSLPELPASPTLPSLPQAPDVPQAPELPAAIPPLSESEPYQAVLAQLQNDPGIRRHAGADLQFGKPVYGRIYIREHWFEPGTSYVKYHIPVSGSQGTAMVVVHATKPDKVWKVDSIDLEALPKPAASAPA</sequence>